<dbReference type="SUPFAM" id="SSF48264">
    <property type="entry name" value="Cytochrome P450"/>
    <property type="match status" value="1"/>
</dbReference>
<dbReference type="AlphaFoldDB" id="A0AAV8YRA5"/>
<name>A0AAV8YRA5_9CUCU</name>
<evidence type="ECO:0000256" key="5">
    <source>
        <dbReference type="ARBA" id="ARBA00022617"/>
    </source>
</evidence>
<dbReference type="InterPro" id="IPR050476">
    <property type="entry name" value="Insect_CytP450_Detox"/>
</dbReference>
<comment type="caution">
    <text evidence="13">The sequence shown here is derived from an EMBL/GenBank/DDBJ whole genome shotgun (WGS) entry which is preliminary data.</text>
</comment>
<evidence type="ECO:0000256" key="4">
    <source>
        <dbReference type="ARBA" id="ARBA00010617"/>
    </source>
</evidence>
<evidence type="ECO:0000313" key="13">
    <source>
        <dbReference type="EMBL" id="KAJ8953899.1"/>
    </source>
</evidence>
<dbReference type="PRINTS" id="PR00464">
    <property type="entry name" value="EP450II"/>
</dbReference>
<dbReference type="GO" id="GO:0004497">
    <property type="term" value="F:monooxygenase activity"/>
    <property type="evidence" value="ECO:0007669"/>
    <property type="project" value="UniProtKB-KW"/>
</dbReference>
<evidence type="ECO:0000256" key="10">
    <source>
        <dbReference type="ARBA" id="ARBA00023004"/>
    </source>
</evidence>
<evidence type="ECO:0000313" key="14">
    <source>
        <dbReference type="Proteomes" id="UP001162162"/>
    </source>
</evidence>
<organism evidence="13 14">
    <name type="scientific">Aromia moschata</name>
    <dbReference type="NCBI Taxonomy" id="1265417"/>
    <lineage>
        <taxon>Eukaryota</taxon>
        <taxon>Metazoa</taxon>
        <taxon>Ecdysozoa</taxon>
        <taxon>Arthropoda</taxon>
        <taxon>Hexapoda</taxon>
        <taxon>Insecta</taxon>
        <taxon>Pterygota</taxon>
        <taxon>Neoptera</taxon>
        <taxon>Endopterygota</taxon>
        <taxon>Coleoptera</taxon>
        <taxon>Polyphaga</taxon>
        <taxon>Cucujiformia</taxon>
        <taxon>Chrysomeloidea</taxon>
        <taxon>Cerambycidae</taxon>
        <taxon>Cerambycinae</taxon>
        <taxon>Callichromatini</taxon>
        <taxon>Aromia</taxon>
    </lineage>
</organism>
<proteinExistence type="inferred from homology"/>
<dbReference type="Pfam" id="PF00067">
    <property type="entry name" value="p450"/>
    <property type="match status" value="1"/>
</dbReference>
<dbReference type="InterPro" id="IPR036396">
    <property type="entry name" value="Cyt_P450_sf"/>
</dbReference>
<evidence type="ECO:0000256" key="9">
    <source>
        <dbReference type="ARBA" id="ARBA00023002"/>
    </source>
</evidence>
<evidence type="ECO:0000256" key="1">
    <source>
        <dbReference type="ARBA" id="ARBA00001971"/>
    </source>
</evidence>
<dbReference type="Gene3D" id="1.10.630.10">
    <property type="entry name" value="Cytochrome P450"/>
    <property type="match status" value="1"/>
</dbReference>
<keyword evidence="12" id="KW-0472">Membrane</keyword>
<dbReference type="InterPro" id="IPR002402">
    <property type="entry name" value="Cyt_P450_E_grp-II"/>
</dbReference>
<comment type="subcellular location">
    <subcellularLocation>
        <location evidence="3">Endoplasmic reticulum membrane</location>
        <topology evidence="3">Peripheral membrane protein</topology>
    </subcellularLocation>
    <subcellularLocation>
        <location evidence="2">Microsome membrane</location>
        <topology evidence="2">Peripheral membrane protein</topology>
    </subcellularLocation>
</comment>
<dbReference type="GO" id="GO:0005789">
    <property type="term" value="C:endoplasmic reticulum membrane"/>
    <property type="evidence" value="ECO:0007669"/>
    <property type="project" value="UniProtKB-SubCell"/>
</dbReference>
<evidence type="ECO:0008006" key="15">
    <source>
        <dbReference type="Google" id="ProtNLM"/>
    </source>
</evidence>
<dbReference type="GO" id="GO:0016705">
    <property type="term" value="F:oxidoreductase activity, acting on paired donors, with incorporation or reduction of molecular oxygen"/>
    <property type="evidence" value="ECO:0007669"/>
    <property type="project" value="InterPro"/>
</dbReference>
<keyword evidence="5" id="KW-0349">Heme</keyword>
<dbReference type="GO" id="GO:0005506">
    <property type="term" value="F:iron ion binding"/>
    <property type="evidence" value="ECO:0007669"/>
    <property type="project" value="InterPro"/>
</dbReference>
<keyword evidence="11" id="KW-0503">Monooxygenase</keyword>
<evidence type="ECO:0000256" key="12">
    <source>
        <dbReference type="ARBA" id="ARBA00023136"/>
    </source>
</evidence>
<evidence type="ECO:0000256" key="2">
    <source>
        <dbReference type="ARBA" id="ARBA00004174"/>
    </source>
</evidence>
<keyword evidence="10" id="KW-0408">Iron</keyword>
<dbReference type="EMBL" id="JAPWTK010000052">
    <property type="protein sequence ID" value="KAJ8953899.1"/>
    <property type="molecule type" value="Genomic_DNA"/>
</dbReference>
<gene>
    <name evidence="13" type="ORF">NQ318_019139</name>
</gene>
<comment type="similarity">
    <text evidence="4">Belongs to the cytochrome P450 family.</text>
</comment>
<keyword evidence="14" id="KW-1185">Reference proteome</keyword>
<protein>
    <recommendedName>
        <fullName evidence="15">Cytochrome P450</fullName>
    </recommendedName>
</protein>
<dbReference type="GO" id="GO:0020037">
    <property type="term" value="F:heme binding"/>
    <property type="evidence" value="ECO:0007669"/>
    <property type="project" value="InterPro"/>
</dbReference>
<dbReference type="PANTHER" id="PTHR24292:SF54">
    <property type="entry name" value="CYP9F3-RELATED"/>
    <property type="match status" value="1"/>
</dbReference>
<dbReference type="PANTHER" id="PTHR24292">
    <property type="entry name" value="CYTOCHROME P450"/>
    <property type="match status" value="1"/>
</dbReference>
<dbReference type="InterPro" id="IPR001128">
    <property type="entry name" value="Cyt_P450"/>
</dbReference>
<keyword evidence="7" id="KW-0256">Endoplasmic reticulum</keyword>
<evidence type="ECO:0000256" key="6">
    <source>
        <dbReference type="ARBA" id="ARBA00022723"/>
    </source>
</evidence>
<evidence type="ECO:0000256" key="7">
    <source>
        <dbReference type="ARBA" id="ARBA00022824"/>
    </source>
</evidence>
<evidence type="ECO:0000256" key="11">
    <source>
        <dbReference type="ARBA" id="ARBA00023033"/>
    </source>
</evidence>
<evidence type="ECO:0000256" key="8">
    <source>
        <dbReference type="ARBA" id="ARBA00022848"/>
    </source>
</evidence>
<keyword evidence="8" id="KW-0492">Microsome</keyword>
<sequence>MLMVFLWTALIAAFFYYFFVRPLSYWKDRGVKQGRPWWIFGDNWGTLFRVHSFADMIQYVYNQCPGTRYSGIYQFLLPTLLIRDPDLLKLVTVKDFDHFVDHRPFIPEEADPLWGKNLFALKGQKWREMRAILSPSFTTSKMKAMFVLMAECAENFVQYFLEKDEDIIDVEMKNVCTRFSNDVIATTAFGIKVDSIREPNNEFYLMGKEATNFAGFFTNLKILVYFFVPKLAGALGIRLFSKQVGDFFTNLVDKTVKMREEKGIVRPDMIHLLMEARKGTLKYEENGIVDTGYATAQESDLVKNTNGKPPRNITNADIASQALIFFFAGFDAVSNLMCFLSYELAVAPEIQDRLRKEVRETSEECGGKTHL</sequence>
<evidence type="ECO:0000256" key="3">
    <source>
        <dbReference type="ARBA" id="ARBA00004406"/>
    </source>
</evidence>
<reference evidence="13" key="1">
    <citation type="journal article" date="2023" name="Insect Mol. Biol.">
        <title>Genome sequencing provides insights into the evolution of gene families encoding plant cell wall-degrading enzymes in longhorned beetles.</title>
        <authorList>
            <person name="Shin N.R."/>
            <person name="Okamura Y."/>
            <person name="Kirsch R."/>
            <person name="Pauchet Y."/>
        </authorList>
    </citation>
    <scope>NUCLEOTIDE SEQUENCE</scope>
    <source>
        <strain evidence="13">AMC_N1</strain>
    </source>
</reference>
<keyword evidence="6" id="KW-0479">Metal-binding</keyword>
<accession>A0AAV8YRA5</accession>
<dbReference type="Proteomes" id="UP001162162">
    <property type="component" value="Unassembled WGS sequence"/>
</dbReference>
<comment type="cofactor">
    <cofactor evidence="1">
        <name>heme</name>
        <dbReference type="ChEBI" id="CHEBI:30413"/>
    </cofactor>
</comment>
<dbReference type="CDD" id="cd11056">
    <property type="entry name" value="CYP6-like"/>
    <property type="match status" value="1"/>
</dbReference>
<keyword evidence="9" id="KW-0560">Oxidoreductase</keyword>